<evidence type="ECO:0000313" key="3">
    <source>
        <dbReference type="Proteomes" id="UP000235392"/>
    </source>
</evidence>
<proteinExistence type="predicted"/>
<comment type="caution">
    <text evidence="2">The sequence shown here is derived from an EMBL/GenBank/DDBJ whole genome shotgun (WGS) entry which is preliminary data.</text>
</comment>
<evidence type="ECO:0000256" key="1">
    <source>
        <dbReference type="SAM" id="MobiDB-lite"/>
    </source>
</evidence>
<name>A0A2N5TLE0_9BASI</name>
<dbReference type="AlphaFoldDB" id="A0A2N5TLE0"/>
<reference evidence="2 3" key="1">
    <citation type="submission" date="2017-11" db="EMBL/GenBank/DDBJ databases">
        <title>De novo assembly and phasing of dikaryotic genomes from two isolates of Puccinia coronata f. sp. avenae, the causal agent of oat crown rust.</title>
        <authorList>
            <person name="Miller M.E."/>
            <person name="Zhang Y."/>
            <person name="Omidvar V."/>
            <person name="Sperschneider J."/>
            <person name="Schwessinger B."/>
            <person name="Raley C."/>
            <person name="Palmer J.M."/>
            <person name="Garnica D."/>
            <person name="Upadhyaya N."/>
            <person name="Rathjen J."/>
            <person name="Taylor J.M."/>
            <person name="Park R.F."/>
            <person name="Dodds P.N."/>
            <person name="Hirsch C.D."/>
            <person name="Kianian S.F."/>
            <person name="Figueroa M."/>
        </authorList>
    </citation>
    <scope>NUCLEOTIDE SEQUENCE [LARGE SCALE GENOMIC DNA]</scope>
    <source>
        <strain evidence="2">12SD80</strain>
    </source>
</reference>
<feature type="region of interest" description="Disordered" evidence="1">
    <location>
        <begin position="22"/>
        <end position="42"/>
    </location>
</feature>
<evidence type="ECO:0000313" key="2">
    <source>
        <dbReference type="EMBL" id="PLW26316.1"/>
    </source>
</evidence>
<dbReference type="Proteomes" id="UP000235392">
    <property type="component" value="Unassembled WGS sequence"/>
</dbReference>
<protein>
    <submittedName>
        <fullName evidence="2">Uncharacterized protein</fullName>
    </submittedName>
</protein>
<gene>
    <name evidence="2" type="ORF">PCASD_26437</name>
</gene>
<accession>A0A2N5TLE0</accession>
<sequence length="57" mass="6530">MPFLYNLILGKLACPNIKVEINNQEDDDEHKESGNHRKRGTLRLTEDDAIEAKLPII</sequence>
<organism evidence="2 3">
    <name type="scientific">Puccinia coronata f. sp. avenae</name>
    <dbReference type="NCBI Taxonomy" id="200324"/>
    <lineage>
        <taxon>Eukaryota</taxon>
        <taxon>Fungi</taxon>
        <taxon>Dikarya</taxon>
        <taxon>Basidiomycota</taxon>
        <taxon>Pucciniomycotina</taxon>
        <taxon>Pucciniomycetes</taxon>
        <taxon>Pucciniales</taxon>
        <taxon>Pucciniaceae</taxon>
        <taxon>Puccinia</taxon>
    </lineage>
</organism>
<dbReference type="EMBL" id="PGCI01000471">
    <property type="protein sequence ID" value="PLW26316.1"/>
    <property type="molecule type" value="Genomic_DNA"/>
</dbReference>